<sequence>MTTSEQVRAALAVEWAKFRRARPVWVTTVLLTTGVVAMCVLTLRSVHGADATMAGKAQAIVEDGGRAGLFAAADTIVSVGGLLGFGVVVGWVFGREFTDGAISGLWAAPVSRPAVAAAKLLILLTWSVAVSVATGAALAVAGTFVDDDPLDPGTAALVGRFLAVALLTAGLAVPCAWVATVARGYLPAIGTIIAVVIAAQMAVMTGAGGWFPFSAPGLWAAGPQAGSVTAPQLVLALTVPVVSAGLTLWSWRRLSLVHQ</sequence>
<dbReference type="RefSeq" id="WP_017680533.1">
    <property type="nucleotide sequence ID" value="NZ_CP024890.1"/>
</dbReference>
<dbReference type="EMBL" id="CCSD01000054">
    <property type="protein sequence ID" value="CDZ88642.1"/>
    <property type="molecule type" value="Genomic_DNA"/>
</dbReference>
<dbReference type="Proteomes" id="UP000042997">
    <property type="component" value="Unassembled WGS sequence"/>
</dbReference>
<dbReference type="PANTHER" id="PTHR37305">
    <property type="entry name" value="INTEGRAL MEMBRANE PROTEIN-RELATED"/>
    <property type="match status" value="1"/>
</dbReference>
<reference evidence="1 2" key="1">
    <citation type="journal article" date="2014" name="Genome Announc.">
        <title>Draft Genome Sequence of Propane- and Butane-Oxidizing Actinobacterium Rhodococcus ruber IEGM 231.</title>
        <authorList>
            <person name="Ivshina I.B."/>
            <person name="Kuyukina M.S."/>
            <person name="Krivoruchko A.V."/>
            <person name="Barbe V."/>
            <person name="Fischer C."/>
        </authorList>
    </citation>
    <scope>NUCLEOTIDE SEQUENCE [LARGE SCALE GENOMIC DNA]</scope>
</reference>
<dbReference type="PANTHER" id="PTHR37305:SF1">
    <property type="entry name" value="MEMBRANE PROTEIN"/>
    <property type="match status" value="1"/>
</dbReference>
<accession>A0A098BKA8</accession>
<dbReference type="OrthoDB" id="4336274at2"/>
<proteinExistence type="predicted"/>
<organism evidence="1 2">
    <name type="scientific">Rhodococcus ruber</name>
    <dbReference type="NCBI Taxonomy" id="1830"/>
    <lineage>
        <taxon>Bacteria</taxon>
        <taxon>Bacillati</taxon>
        <taxon>Actinomycetota</taxon>
        <taxon>Actinomycetes</taxon>
        <taxon>Mycobacteriales</taxon>
        <taxon>Nocardiaceae</taxon>
        <taxon>Rhodococcus</taxon>
    </lineage>
</organism>
<dbReference type="Pfam" id="PF12730">
    <property type="entry name" value="ABC2_membrane_4"/>
    <property type="match status" value="1"/>
</dbReference>
<dbReference type="GeneID" id="66835440"/>
<evidence type="ECO:0000313" key="1">
    <source>
        <dbReference type="EMBL" id="CDZ88642.1"/>
    </source>
</evidence>
<name>A0A098BKA8_9NOCA</name>
<protein>
    <submittedName>
        <fullName evidence="1">Uncharacterized protein</fullName>
    </submittedName>
</protein>
<dbReference type="eggNOG" id="COG1277">
    <property type="taxonomic scope" value="Bacteria"/>
</dbReference>
<gene>
    <name evidence="1" type="ORF">RHRU231_430020</name>
</gene>
<dbReference type="AlphaFoldDB" id="A0A098BKA8"/>
<evidence type="ECO:0000313" key="2">
    <source>
        <dbReference type="Proteomes" id="UP000042997"/>
    </source>
</evidence>